<proteinExistence type="predicted"/>
<reference evidence="2" key="1">
    <citation type="submission" date="2021-10" db="EMBL/GenBank/DDBJ databases">
        <title>Streptomyces nigrumlapis sp.nov.,an antimicrobial producing actinobacterium isolated from Black Gobi rocks.</title>
        <authorList>
            <person name="Wen Y."/>
            <person name="Zhang W."/>
            <person name="Liu X.G."/>
        </authorList>
    </citation>
    <scope>NUCLEOTIDE SEQUENCE</scope>
    <source>
        <strain evidence="2">ST13-2-2</strain>
    </source>
</reference>
<dbReference type="Proteomes" id="UP000830115">
    <property type="component" value="Chromosome"/>
</dbReference>
<evidence type="ECO:0000256" key="1">
    <source>
        <dbReference type="SAM" id="MobiDB-lite"/>
    </source>
</evidence>
<organism evidence="2 3">
    <name type="scientific">Streptomyces halobius</name>
    <dbReference type="NCBI Taxonomy" id="2879846"/>
    <lineage>
        <taxon>Bacteria</taxon>
        <taxon>Bacillati</taxon>
        <taxon>Actinomycetota</taxon>
        <taxon>Actinomycetes</taxon>
        <taxon>Kitasatosporales</taxon>
        <taxon>Streptomycetaceae</taxon>
        <taxon>Streptomyces</taxon>
    </lineage>
</organism>
<keyword evidence="3" id="KW-1185">Reference proteome</keyword>
<evidence type="ECO:0000313" key="3">
    <source>
        <dbReference type="Proteomes" id="UP000830115"/>
    </source>
</evidence>
<gene>
    <name evidence="2" type="ORF">K9S39_34275</name>
</gene>
<dbReference type="Gene3D" id="3.30.10.10">
    <property type="entry name" value="Trypsin Inhibitor V, subunit A"/>
    <property type="match status" value="1"/>
</dbReference>
<accession>A0ABY4MGP3</accession>
<protein>
    <submittedName>
        <fullName evidence="2">Proteinase inhibitor I78</fullName>
    </submittedName>
</protein>
<name>A0ABY4MGP3_9ACTN</name>
<feature type="region of interest" description="Disordered" evidence="1">
    <location>
        <begin position="1"/>
        <end position="31"/>
    </location>
</feature>
<dbReference type="InterPro" id="IPR021719">
    <property type="entry name" value="Prot_inh_I78"/>
</dbReference>
<evidence type="ECO:0000313" key="2">
    <source>
        <dbReference type="EMBL" id="UQA96268.1"/>
    </source>
</evidence>
<dbReference type="Pfam" id="PF11720">
    <property type="entry name" value="Inhibitor_I78"/>
    <property type="match status" value="1"/>
</dbReference>
<dbReference type="RefSeq" id="WP_248867170.1">
    <property type="nucleotide sequence ID" value="NZ_CP086322.1"/>
</dbReference>
<dbReference type="EMBL" id="CP086322">
    <property type="protein sequence ID" value="UQA96268.1"/>
    <property type="molecule type" value="Genomic_DNA"/>
</dbReference>
<sequence length="71" mass="7917">MAPDPLLPNDPADDPETYTGLARQDAEEQARARGWTTVRSLAPGTVITMEYLSGRLNFEVEDGRVRRAWKG</sequence>